<keyword evidence="2" id="KW-1185">Reference proteome</keyword>
<organism evidence="1 2">
    <name type="scientific">Phorcysia thermohydrogeniphila</name>
    <dbReference type="NCBI Taxonomy" id="936138"/>
    <lineage>
        <taxon>Bacteria</taxon>
        <taxon>Pseudomonadati</taxon>
        <taxon>Aquificota</taxon>
        <taxon>Aquificia</taxon>
        <taxon>Desulfurobacteriales</taxon>
        <taxon>Desulfurobacteriaceae</taxon>
        <taxon>Phorcysia</taxon>
    </lineage>
</organism>
<dbReference type="AlphaFoldDB" id="A0A4R1GK34"/>
<dbReference type="Proteomes" id="UP000295777">
    <property type="component" value="Unassembled WGS sequence"/>
</dbReference>
<gene>
    <name evidence="1" type="ORF">CLV27_0160</name>
</gene>
<evidence type="ECO:0000313" key="1">
    <source>
        <dbReference type="EMBL" id="TCK06359.1"/>
    </source>
</evidence>
<dbReference type="EMBL" id="SMFV01000001">
    <property type="protein sequence ID" value="TCK06359.1"/>
    <property type="molecule type" value="Genomic_DNA"/>
</dbReference>
<protein>
    <submittedName>
        <fullName evidence="1">Uncharacterized protein</fullName>
    </submittedName>
</protein>
<comment type="caution">
    <text evidence="1">The sequence shown here is derived from an EMBL/GenBank/DDBJ whole genome shotgun (WGS) entry which is preliminary data.</text>
</comment>
<dbReference type="RefSeq" id="WP_132524825.1">
    <property type="nucleotide sequence ID" value="NZ_SMFV01000001.1"/>
</dbReference>
<sequence>MPRPYVNWAKFTVKPEMTGTIQPFKQTAEDRYSKGKEPVAPASSKLRIYKLMIHGAPGTDPKEVQKAVQGAVVTIEGQTGKKVECGPAFFRTKECNPYTTDHAYGFPVEIVVPAGGEYNVVISYEKPSANQNPVDLFIEIEGEEG</sequence>
<evidence type="ECO:0000313" key="2">
    <source>
        <dbReference type="Proteomes" id="UP000295777"/>
    </source>
</evidence>
<accession>A0A4R1GK34</accession>
<dbReference type="OrthoDB" id="9836189at2"/>
<proteinExistence type="predicted"/>
<name>A0A4R1GK34_9BACT</name>
<reference evidence="1 2" key="1">
    <citation type="submission" date="2019-03" db="EMBL/GenBank/DDBJ databases">
        <title>Genomic Encyclopedia of Archaeal and Bacterial Type Strains, Phase II (KMG-II): from individual species to whole genera.</title>
        <authorList>
            <person name="Goeker M."/>
        </authorList>
    </citation>
    <scope>NUCLEOTIDE SEQUENCE [LARGE SCALE GENOMIC DNA]</scope>
    <source>
        <strain evidence="1 2">DSM 24425</strain>
    </source>
</reference>